<dbReference type="Gene3D" id="3.40.50.300">
    <property type="entry name" value="P-loop containing nucleotide triphosphate hydrolases"/>
    <property type="match status" value="1"/>
</dbReference>
<dbReference type="InterPro" id="IPR027417">
    <property type="entry name" value="P-loop_NTPase"/>
</dbReference>
<dbReference type="EMBL" id="JACHON010000001">
    <property type="protein sequence ID" value="MBB6511968.1"/>
    <property type="molecule type" value="Genomic_DNA"/>
</dbReference>
<evidence type="ECO:0000313" key="7">
    <source>
        <dbReference type="Proteomes" id="UP000572212"/>
    </source>
</evidence>
<keyword evidence="3" id="KW-0547">Nucleotide-binding</keyword>
<dbReference type="GO" id="GO:0022857">
    <property type="term" value="F:transmembrane transporter activity"/>
    <property type="evidence" value="ECO:0007669"/>
    <property type="project" value="UniProtKB-ARBA"/>
</dbReference>
<evidence type="ECO:0000256" key="1">
    <source>
        <dbReference type="ARBA" id="ARBA00004202"/>
    </source>
</evidence>
<feature type="domain" description="ABC transporter" evidence="5">
    <location>
        <begin position="2"/>
        <end position="217"/>
    </location>
</feature>
<dbReference type="InterPro" id="IPR017871">
    <property type="entry name" value="ABC_transporter-like_CS"/>
</dbReference>
<dbReference type="AlphaFoldDB" id="A0A841RMP5"/>
<dbReference type="Pfam" id="PF00005">
    <property type="entry name" value="ABC_tran"/>
    <property type="match status" value="1"/>
</dbReference>
<evidence type="ECO:0000259" key="5">
    <source>
        <dbReference type="PROSITE" id="PS50893"/>
    </source>
</evidence>
<name>A0A841RMP5_9BACI</name>
<dbReference type="PANTHER" id="PTHR43423:SF1">
    <property type="entry name" value="ABC TRANSPORTER I FAMILY MEMBER 17"/>
    <property type="match status" value="1"/>
</dbReference>
<gene>
    <name evidence="6" type="ORF">GGQ92_000735</name>
</gene>
<comment type="caution">
    <text evidence="6">The sequence shown here is derived from an EMBL/GenBank/DDBJ whole genome shotgun (WGS) entry which is preliminary data.</text>
</comment>
<dbReference type="PANTHER" id="PTHR43423">
    <property type="entry name" value="ABC TRANSPORTER I FAMILY MEMBER 17"/>
    <property type="match status" value="1"/>
</dbReference>
<dbReference type="InterPro" id="IPR015856">
    <property type="entry name" value="ABC_transpr_CbiO/EcfA_su"/>
</dbReference>
<dbReference type="GO" id="GO:0005524">
    <property type="term" value="F:ATP binding"/>
    <property type="evidence" value="ECO:0007669"/>
    <property type="project" value="UniProtKB-KW"/>
</dbReference>
<evidence type="ECO:0000256" key="4">
    <source>
        <dbReference type="ARBA" id="ARBA00022840"/>
    </source>
</evidence>
<organism evidence="6 7">
    <name type="scientific">Gracilibacillus halotolerans</name>
    <dbReference type="NCBI Taxonomy" id="74386"/>
    <lineage>
        <taxon>Bacteria</taxon>
        <taxon>Bacillati</taxon>
        <taxon>Bacillota</taxon>
        <taxon>Bacilli</taxon>
        <taxon>Bacillales</taxon>
        <taxon>Bacillaceae</taxon>
        <taxon>Gracilibacillus</taxon>
    </lineage>
</organism>
<dbReference type="InterPro" id="IPR003593">
    <property type="entry name" value="AAA+_ATPase"/>
</dbReference>
<accession>A0A841RMP5</accession>
<dbReference type="GO" id="GO:0016887">
    <property type="term" value="F:ATP hydrolysis activity"/>
    <property type="evidence" value="ECO:0007669"/>
    <property type="project" value="InterPro"/>
</dbReference>
<evidence type="ECO:0000313" key="6">
    <source>
        <dbReference type="EMBL" id="MBB6511968.1"/>
    </source>
</evidence>
<keyword evidence="7" id="KW-1185">Reference proteome</keyword>
<dbReference type="RefSeq" id="WP_184244653.1">
    <property type="nucleotide sequence ID" value="NZ_BAAACU010000022.1"/>
</dbReference>
<reference evidence="6 7" key="1">
    <citation type="submission" date="2020-08" db="EMBL/GenBank/DDBJ databases">
        <title>Genomic Encyclopedia of Type Strains, Phase IV (KMG-IV): sequencing the most valuable type-strain genomes for metagenomic binning, comparative biology and taxonomic classification.</title>
        <authorList>
            <person name="Goeker M."/>
        </authorList>
    </citation>
    <scope>NUCLEOTIDE SEQUENCE [LARGE SCALE GENOMIC DNA]</scope>
    <source>
        <strain evidence="6 7">DSM 11805</strain>
    </source>
</reference>
<comment type="subcellular location">
    <subcellularLocation>
        <location evidence="1">Cell membrane</location>
        <topology evidence="1">Peripheral membrane protein</topology>
    </subcellularLocation>
</comment>
<dbReference type="InterPro" id="IPR003439">
    <property type="entry name" value="ABC_transporter-like_ATP-bd"/>
</dbReference>
<evidence type="ECO:0000256" key="3">
    <source>
        <dbReference type="ARBA" id="ARBA00022741"/>
    </source>
</evidence>
<dbReference type="CDD" id="cd03225">
    <property type="entry name" value="ABC_cobalt_CbiO_domain1"/>
    <property type="match status" value="1"/>
</dbReference>
<dbReference type="PROSITE" id="PS00211">
    <property type="entry name" value="ABC_TRANSPORTER_1"/>
    <property type="match status" value="1"/>
</dbReference>
<dbReference type="GO" id="GO:0005886">
    <property type="term" value="C:plasma membrane"/>
    <property type="evidence" value="ECO:0007669"/>
    <property type="project" value="UniProtKB-SubCell"/>
</dbReference>
<dbReference type="Proteomes" id="UP000572212">
    <property type="component" value="Unassembled WGS sequence"/>
</dbReference>
<keyword evidence="2" id="KW-0813">Transport</keyword>
<dbReference type="PROSITE" id="PS50893">
    <property type="entry name" value="ABC_TRANSPORTER_2"/>
    <property type="match status" value="1"/>
</dbReference>
<dbReference type="SUPFAM" id="SSF52540">
    <property type="entry name" value="P-loop containing nucleoside triphosphate hydrolases"/>
    <property type="match status" value="1"/>
</dbReference>
<evidence type="ECO:0000256" key="2">
    <source>
        <dbReference type="ARBA" id="ARBA00022448"/>
    </source>
</evidence>
<proteinExistence type="predicted"/>
<keyword evidence="4 6" id="KW-0067">ATP-binding</keyword>
<protein>
    <submittedName>
        <fullName evidence="6">Putative ABC transport system ATP-binding protein</fullName>
    </submittedName>
</protein>
<dbReference type="SMART" id="SM00382">
    <property type="entry name" value="AAA"/>
    <property type="match status" value="1"/>
</dbReference>
<sequence length="217" mass="24466">MFLLKDIHYKDILHIPYLEIKSGEITCLFGESGSGKSTLLRMLNNMITPDKGEIRYQNQSISEYIPMELRQEVVMLGQEPIVFDGTVRDNLLKGLEFSGKPEVDDSSLLALMNELKLHKKLDEDASKLSGGEKQRVAFGRVLLMGAKVYLLDEPTSALDEETENSIMDFVTTEIKKKKKTAIMVTHSKYVAKEYSDTIIYMNEIATTPNNKVGTGHE</sequence>